<dbReference type="InterPro" id="IPR001034">
    <property type="entry name" value="DeoR_HTH"/>
</dbReference>
<dbReference type="SMART" id="SM00420">
    <property type="entry name" value="HTH_DEOR"/>
    <property type="match status" value="1"/>
</dbReference>
<dbReference type="STRING" id="158787.BSCA_0330"/>
<evidence type="ECO:0000313" key="4">
    <source>
        <dbReference type="EMBL" id="KFI89995.1"/>
    </source>
</evidence>
<protein>
    <submittedName>
        <fullName evidence="4">Putative deoR family transcriptional regulator</fullName>
    </submittedName>
</protein>
<keyword evidence="5" id="KW-1185">Reference proteome</keyword>
<dbReference type="Pfam" id="PF08220">
    <property type="entry name" value="HTH_DeoR"/>
    <property type="match status" value="1"/>
</dbReference>
<dbReference type="InterPro" id="IPR014036">
    <property type="entry name" value="DeoR-like_C"/>
</dbReference>
<dbReference type="GeneID" id="85166604"/>
<dbReference type="PANTHER" id="PTHR30363:SF44">
    <property type="entry name" value="AGA OPERON TRANSCRIPTIONAL REPRESSOR-RELATED"/>
    <property type="match status" value="1"/>
</dbReference>
<dbReference type="PROSITE" id="PS51000">
    <property type="entry name" value="HTH_DEOR_2"/>
    <property type="match status" value="1"/>
</dbReference>
<dbReference type="SUPFAM" id="SSF46785">
    <property type="entry name" value="Winged helix' DNA-binding domain"/>
    <property type="match status" value="1"/>
</dbReference>
<dbReference type="PANTHER" id="PTHR30363">
    <property type="entry name" value="HTH-TYPE TRANSCRIPTIONAL REGULATOR SRLR-RELATED"/>
    <property type="match status" value="1"/>
</dbReference>
<dbReference type="InterPro" id="IPR050313">
    <property type="entry name" value="Carb_Metab_HTH_regulators"/>
</dbReference>
<dbReference type="Proteomes" id="UP000029033">
    <property type="component" value="Unassembled WGS sequence"/>
</dbReference>
<keyword evidence="1" id="KW-0805">Transcription regulation</keyword>
<dbReference type="EMBL" id="JGZO01000034">
    <property type="protein sequence ID" value="KFI89995.1"/>
    <property type="molecule type" value="Genomic_DNA"/>
</dbReference>
<evidence type="ECO:0000313" key="5">
    <source>
        <dbReference type="Proteomes" id="UP000029033"/>
    </source>
</evidence>
<dbReference type="eggNOG" id="COG1349">
    <property type="taxonomic scope" value="Bacteria"/>
</dbReference>
<proteinExistence type="predicted"/>
<accession>A0A087D395</accession>
<dbReference type="GO" id="GO:0003700">
    <property type="term" value="F:DNA-binding transcription factor activity"/>
    <property type="evidence" value="ECO:0007669"/>
    <property type="project" value="InterPro"/>
</dbReference>
<dbReference type="Gene3D" id="1.10.10.10">
    <property type="entry name" value="Winged helix-like DNA-binding domain superfamily/Winged helix DNA-binding domain"/>
    <property type="match status" value="1"/>
</dbReference>
<comment type="caution">
    <text evidence="4">The sequence shown here is derived from an EMBL/GenBank/DDBJ whole genome shotgun (WGS) entry which is preliminary data.</text>
</comment>
<dbReference type="InterPro" id="IPR037171">
    <property type="entry name" value="NagB/RpiA_transferase-like"/>
</dbReference>
<feature type="domain" description="HTH deoR-type" evidence="3">
    <location>
        <begin position="10"/>
        <end position="65"/>
    </location>
</feature>
<dbReference type="Pfam" id="PF00455">
    <property type="entry name" value="DeoRC"/>
    <property type="match status" value="1"/>
</dbReference>
<sequence>MGTPSILGKKEVRRQRIVELLASTPLSSIAQLAQELGVSDETIRTDLKSTELRDQVIQAHGSVALGASSAGTGVPFQFRRSVNTQIKTHLANRAAELISPGSTVAIEHSGVGSMLAEAIVDRPELSDTITLITNSFPIIALLIERHSRMRTVFLGGRFIEGQLNTYGSTTIDQMSRMHGDMAFLSPAAVSGALAVTGFVEDDVAFKTTLMCQCSRSVLLLDKSKMGKTALLDINHVYDYDYVVTDADFDTEQRQALADHNASVIDIRCPGAGPATAGSRNADRAIH</sequence>
<gene>
    <name evidence="4" type="ORF">BSCA_0330</name>
</gene>
<evidence type="ECO:0000256" key="2">
    <source>
        <dbReference type="ARBA" id="ARBA00023163"/>
    </source>
</evidence>
<organism evidence="4 5">
    <name type="scientific">Bifidobacterium scardovii</name>
    <dbReference type="NCBI Taxonomy" id="158787"/>
    <lineage>
        <taxon>Bacteria</taxon>
        <taxon>Bacillati</taxon>
        <taxon>Actinomycetota</taxon>
        <taxon>Actinomycetes</taxon>
        <taxon>Bifidobacteriales</taxon>
        <taxon>Bifidobacteriaceae</taxon>
        <taxon>Bifidobacterium</taxon>
    </lineage>
</organism>
<dbReference type="SMART" id="SM01134">
    <property type="entry name" value="DeoRC"/>
    <property type="match status" value="1"/>
</dbReference>
<dbReference type="OrthoDB" id="7688673at2"/>
<dbReference type="InterPro" id="IPR036388">
    <property type="entry name" value="WH-like_DNA-bd_sf"/>
</dbReference>
<reference evidence="4 5" key="1">
    <citation type="submission" date="2014-03" db="EMBL/GenBank/DDBJ databases">
        <title>Genomics of Bifidobacteria.</title>
        <authorList>
            <person name="Ventura M."/>
            <person name="Milani C."/>
            <person name="Lugli G.A."/>
        </authorList>
    </citation>
    <scope>NUCLEOTIDE SEQUENCE [LARGE SCALE GENOMIC DNA]</scope>
    <source>
        <strain evidence="4 5">LMG 21589</strain>
    </source>
</reference>
<dbReference type="SUPFAM" id="SSF100950">
    <property type="entry name" value="NagB/RpiA/CoA transferase-like"/>
    <property type="match status" value="1"/>
</dbReference>
<dbReference type="AlphaFoldDB" id="A0A087D395"/>
<evidence type="ECO:0000256" key="1">
    <source>
        <dbReference type="ARBA" id="ARBA00023015"/>
    </source>
</evidence>
<evidence type="ECO:0000259" key="3">
    <source>
        <dbReference type="PROSITE" id="PS51000"/>
    </source>
</evidence>
<keyword evidence="2" id="KW-0804">Transcription</keyword>
<name>A0A087D395_9BIFI</name>
<dbReference type="InterPro" id="IPR036390">
    <property type="entry name" value="WH_DNA-bd_sf"/>
</dbReference>
<dbReference type="RefSeq" id="WP_081893109.1">
    <property type="nucleotide sequence ID" value="NZ_CAJPMS010000040.1"/>
</dbReference>